<gene>
    <name evidence="1" type="ORF">SAMN02982996_01560</name>
</gene>
<dbReference type="GO" id="GO:0046325">
    <property type="term" value="P:negative regulation of D-glucose import"/>
    <property type="evidence" value="ECO:0007669"/>
    <property type="project" value="InterPro"/>
</dbReference>
<dbReference type="Proteomes" id="UP000187280">
    <property type="component" value="Unassembled WGS sequence"/>
</dbReference>
<dbReference type="Pfam" id="PF15894">
    <property type="entry name" value="SgrT"/>
    <property type="match status" value="1"/>
</dbReference>
<name>A0A1H4AWM9_9GAMM</name>
<evidence type="ECO:0000313" key="2">
    <source>
        <dbReference type="Proteomes" id="UP000187280"/>
    </source>
</evidence>
<keyword evidence="2" id="KW-1185">Reference proteome</keyword>
<dbReference type="GeneID" id="97764447"/>
<accession>A0A1H4AWM9</accession>
<dbReference type="RefSeq" id="WP_074728368.1">
    <property type="nucleotide sequence ID" value="NZ_FNQS01000004.1"/>
</dbReference>
<dbReference type="eggNOG" id="ENOG5033DWM">
    <property type="taxonomic scope" value="Bacteria"/>
</dbReference>
<dbReference type="EMBL" id="FNQS01000004">
    <property type="protein sequence ID" value="SEA40198.1"/>
    <property type="molecule type" value="Genomic_DNA"/>
</dbReference>
<evidence type="ECO:0008006" key="3">
    <source>
        <dbReference type="Google" id="ProtNLM"/>
    </source>
</evidence>
<dbReference type="InterPro" id="IPR031767">
    <property type="entry name" value="SgrT"/>
</dbReference>
<protein>
    <recommendedName>
        <fullName evidence="3">Inhibitor of glucose uptake transporter SgrT</fullName>
    </recommendedName>
</protein>
<evidence type="ECO:0000313" key="1">
    <source>
        <dbReference type="EMBL" id="SEA40198.1"/>
    </source>
</evidence>
<sequence>MALSRLYRSYRSILSLGHSAWGRWLSASQRLTLLMQVTQWQTETLSDEEYRHWI</sequence>
<dbReference type="AlphaFoldDB" id="A0A1H4AWM9"/>
<proteinExistence type="predicted"/>
<organism evidence="1 2">
    <name type="scientific">Lonsdalea quercina</name>
    <dbReference type="NCBI Taxonomy" id="71657"/>
    <lineage>
        <taxon>Bacteria</taxon>
        <taxon>Pseudomonadati</taxon>
        <taxon>Pseudomonadota</taxon>
        <taxon>Gammaproteobacteria</taxon>
        <taxon>Enterobacterales</taxon>
        <taxon>Pectobacteriaceae</taxon>
        <taxon>Lonsdalea</taxon>
    </lineage>
</organism>
<dbReference type="STRING" id="71657.SAMN02982996_01560"/>
<reference evidence="1 2" key="1">
    <citation type="submission" date="2016-10" db="EMBL/GenBank/DDBJ databases">
        <authorList>
            <person name="de Groot N.N."/>
        </authorList>
    </citation>
    <scope>NUCLEOTIDE SEQUENCE [LARGE SCALE GENOMIC DNA]</scope>
    <source>
        <strain evidence="1 2">ATCC 29281</strain>
    </source>
</reference>